<gene>
    <name evidence="1" type="ORF">HPB51_024227</name>
</gene>
<dbReference type="EMBL" id="JABSTU010000007">
    <property type="protein sequence ID" value="KAH8026728.1"/>
    <property type="molecule type" value="Genomic_DNA"/>
</dbReference>
<reference evidence="1" key="1">
    <citation type="journal article" date="2020" name="Cell">
        <title>Large-Scale Comparative Analyses of Tick Genomes Elucidate Their Genetic Diversity and Vector Capacities.</title>
        <authorList>
            <consortium name="Tick Genome and Microbiome Consortium (TIGMIC)"/>
            <person name="Jia N."/>
            <person name="Wang J."/>
            <person name="Shi W."/>
            <person name="Du L."/>
            <person name="Sun Y."/>
            <person name="Zhan W."/>
            <person name="Jiang J.F."/>
            <person name="Wang Q."/>
            <person name="Zhang B."/>
            <person name="Ji P."/>
            <person name="Bell-Sakyi L."/>
            <person name="Cui X.M."/>
            <person name="Yuan T.T."/>
            <person name="Jiang B.G."/>
            <person name="Yang W.F."/>
            <person name="Lam T.T."/>
            <person name="Chang Q.C."/>
            <person name="Ding S.J."/>
            <person name="Wang X.J."/>
            <person name="Zhu J.G."/>
            <person name="Ruan X.D."/>
            <person name="Zhao L."/>
            <person name="Wei J.T."/>
            <person name="Ye R.Z."/>
            <person name="Que T.C."/>
            <person name="Du C.H."/>
            <person name="Zhou Y.H."/>
            <person name="Cheng J.X."/>
            <person name="Dai P.F."/>
            <person name="Guo W.B."/>
            <person name="Han X.H."/>
            <person name="Huang E.J."/>
            <person name="Li L.F."/>
            <person name="Wei W."/>
            <person name="Gao Y.C."/>
            <person name="Liu J.Z."/>
            <person name="Shao H.Z."/>
            <person name="Wang X."/>
            <person name="Wang C.C."/>
            <person name="Yang T.C."/>
            <person name="Huo Q.B."/>
            <person name="Li W."/>
            <person name="Chen H.Y."/>
            <person name="Chen S.E."/>
            <person name="Zhou L.G."/>
            <person name="Ni X.B."/>
            <person name="Tian J.H."/>
            <person name="Sheng Y."/>
            <person name="Liu T."/>
            <person name="Pan Y.S."/>
            <person name="Xia L.Y."/>
            <person name="Li J."/>
            <person name="Zhao F."/>
            <person name="Cao W.C."/>
        </authorList>
    </citation>
    <scope>NUCLEOTIDE SEQUENCE</scope>
    <source>
        <strain evidence="1">Rmic-2018</strain>
    </source>
</reference>
<evidence type="ECO:0000313" key="1">
    <source>
        <dbReference type="EMBL" id="KAH8026728.1"/>
    </source>
</evidence>
<reference evidence="1" key="2">
    <citation type="submission" date="2021-09" db="EMBL/GenBank/DDBJ databases">
        <authorList>
            <person name="Jia N."/>
            <person name="Wang J."/>
            <person name="Shi W."/>
            <person name="Du L."/>
            <person name="Sun Y."/>
            <person name="Zhan W."/>
            <person name="Jiang J."/>
            <person name="Wang Q."/>
            <person name="Zhang B."/>
            <person name="Ji P."/>
            <person name="Sakyi L.B."/>
            <person name="Cui X."/>
            <person name="Yuan T."/>
            <person name="Jiang B."/>
            <person name="Yang W."/>
            <person name="Lam T.T.-Y."/>
            <person name="Chang Q."/>
            <person name="Ding S."/>
            <person name="Wang X."/>
            <person name="Zhu J."/>
            <person name="Ruan X."/>
            <person name="Zhao L."/>
            <person name="Wei J."/>
            <person name="Que T."/>
            <person name="Du C."/>
            <person name="Cheng J."/>
            <person name="Dai P."/>
            <person name="Han X."/>
            <person name="Huang E."/>
            <person name="Gao Y."/>
            <person name="Liu J."/>
            <person name="Shao H."/>
            <person name="Ye R."/>
            <person name="Li L."/>
            <person name="Wei W."/>
            <person name="Wang X."/>
            <person name="Wang C."/>
            <person name="Huo Q."/>
            <person name="Li W."/>
            <person name="Guo W."/>
            <person name="Chen H."/>
            <person name="Chen S."/>
            <person name="Zhou L."/>
            <person name="Zhou L."/>
            <person name="Ni X."/>
            <person name="Tian J."/>
            <person name="Zhou Y."/>
            <person name="Sheng Y."/>
            <person name="Liu T."/>
            <person name="Pan Y."/>
            <person name="Xia L."/>
            <person name="Li J."/>
            <person name="Zhao F."/>
            <person name="Cao W."/>
        </authorList>
    </citation>
    <scope>NUCLEOTIDE SEQUENCE</scope>
    <source>
        <strain evidence="1">Rmic-2018</strain>
        <tissue evidence="1">Larvae</tissue>
    </source>
</reference>
<sequence length="102" mass="11384">MRRADETTGAAALVPTTSSYTRQQLERGGCEFIDKGLNRDLAFMRGVANTVQYWQERRKALFAIVRQLGKPHVFPAISAAILQSRLGGRLPDSLNKTSTEFE</sequence>
<keyword evidence="2" id="KW-1185">Reference proteome</keyword>
<proteinExistence type="predicted"/>
<evidence type="ECO:0000313" key="2">
    <source>
        <dbReference type="Proteomes" id="UP000821866"/>
    </source>
</evidence>
<organism evidence="1 2">
    <name type="scientific">Rhipicephalus microplus</name>
    <name type="common">Cattle tick</name>
    <name type="synonym">Boophilus microplus</name>
    <dbReference type="NCBI Taxonomy" id="6941"/>
    <lineage>
        <taxon>Eukaryota</taxon>
        <taxon>Metazoa</taxon>
        <taxon>Ecdysozoa</taxon>
        <taxon>Arthropoda</taxon>
        <taxon>Chelicerata</taxon>
        <taxon>Arachnida</taxon>
        <taxon>Acari</taxon>
        <taxon>Parasitiformes</taxon>
        <taxon>Ixodida</taxon>
        <taxon>Ixodoidea</taxon>
        <taxon>Ixodidae</taxon>
        <taxon>Rhipicephalinae</taxon>
        <taxon>Rhipicephalus</taxon>
        <taxon>Boophilus</taxon>
    </lineage>
</organism>
<dbReference type="AlphaFoldDB" id="A0A9J6DYA4"/>
<dbReference type="Proteomes" id="UP000821866">
    <property type="component" value="Unassembled WGS sequence"/>
</dbReference>
<comment type="caution">
    <text evidence="1">The sequence shown here is derived from an EMBL/GenBank/DDBJ whole genome shotgun (WGS) entry which is preliminary data.</text>
</comment>
<accession>A0A9J6DYA4</accession>
<name>A0A9J6DYA4_RHIMP</name>
<protein>
    <submittedName>
        <fullName evidence="1">Uncharacterized protein</fullName>
    </submittedName>
</protein>